<dbReference type="InterPro" id="IPR011047">
    <property type="entry name" value="Quinoprotein_ADH-like_sf"/>
</dbReference>
<dbReference type="PANTHER" id="PTHR19848">
    <property type="entry name" value="WD40 REPEAT PROTEIN"/>
    <property type="match status" value="1"/>
</dbReference>
<comment type="caution">
    <text evidence="7">The sequence shown here is derived from an EMBL/GenBank/DDBJ whole genome shotgun (WGS) entry which is preliminary data.</text>
</comment>
<name>A0ABT3L3T6_9CYAN</name>
<proteinExistence type="predicted"/>
<dbReference type="SUPFAM" id="SSF50998">
    <property type="entry name" value="Quinoprotein alcohol dehydrogenase-like"/>
    <property type="match status" value="1"/>
</dbReference>
<feature type="repeat" description="WD" evidence="4">
    <location>
        <begin position="430"/>
        <end position="464"/>
    </location>
</feature>
<keyword evidence="2" id="KW-0677">Repeat</keyword>
<dbReference type="Gene3D" id="2.130.10.10">
    <property type="entry name" value="YVTN repeat-like/Quinoprotein amine dehydrogenase"/>
    <property type="match status" value="2"/>
</dbReference>
<feature type="compositionally biased region" description="Pro residues" evidence="5">
    <location>
        <begin position="166"/>
        <end position="176"/>
    </location>
</feature>
<organism evidence="7 8">
    <name type="scientific">Spirulina subsalsa FACHB-351</name>
    <dbReference type="NCBI Taxonomy" id="234711"/>
    <lineage>
        <taxon>Bacteria</taxon>
        <taxon>Bacillati</taxon>
        <taxon>Cyanobacteriota</taxon>
        <taxon>Cyanophyceae</taxon>
        <taxon>Spirulinales</taxon>
        <taxon>Spirulinaceae</taxon>
        <taxon>Spirulina</taxon>
    </lineage>
</organism>
<dbReference type="InterPro" id="IPR001680">
    <property type="entry name" value="WD40_rpt"/>
</dbReference>
<dbReference type="Gene3D" id="3.40.50.2300">
    <property type="match status" value="1"/>
</dbReference>
<reference evidence="7 8" key="1">
    <citation type="submission" date="2021-08" db="EMBL/GenBank/DDBJ databases">
        <title>Draft genome sequence of Spirulina subsalsa with high tolerance to salinity and hype-accumulation of phycocyanin.</title>
        <authorList>
            <person name="Pei H."/>
            <person name="Jiang L."/>
        </authorList>
    </citation>
    <scope>NUCLEOTIDE SEQUENCE [LARGE SCALE GENOMIC DNA]</scope>
    <source>
        <strain evidence="7 8">FACHB-351</strain>
    </source>
</reference>
<protein>
    <submittedName>
        <fullName evidence="7">Response regulator</fullName>
    </submittedName>
</protein>
<dbReference type="CDD" id="cd00200">
    <property type="entry name" value="WD40"/>
    <property type="match status" value="1"/>
</dbReference>
<accession>A0ABT3L3T6</accession>
<evidence type="ECO:0000313" key="7">
    <source>
        <dbReference type="EMBL" id="MCW6036176.1"/>
    </source>
</evidence>
<dbReference type="InterPro" id="IPR011006">
    <property type="entry name" value="CheY-like_superfamily"/>
</dbReference>
<sequence>MANRVLIADDNSAMRIALREMLPGGKFEVVEAVDGKAALATIKEEHENLRLIILKYALPQIEGWKILHKAQMHPKLQNIPMVLVATEKDPVTQKLADVLDYCAVVTPPFERKTFQKAIKAAIANAQRPRTPQDQPKAHKAQPKAHKAPTPQANPDNTATLISAHPEPAPVSPPPPVVAPEPESIPVPDNGVHPVHSPLEFLPPGTPIPYEFFDCVQTNGNRRQAYGIQDIAMSPDGLTFYTCGENSYISRWELATLSKIEQFNLYSKGAHCITVSPNGSTVISGAHNSNIKLWNIMTGELLDTLSDQSMGINSLAMTPDGQIIISSSAHSNIKLWDFTTGELLGPFNDQSMAVTSVVISSDGSTVFTGSHDSNIKFWDFATGELLGPLNVKSFRVTTIALTPDNQCIVSGDEQGMINITRLDTGENLRTLKAHQTAVNGVAVSPDGWWIVSASDTEIKLWGIAE</sequence>
<feature type="region of interest" description="Disordered" evidence="5">
    <location>
        <begin position="123"/>
        <end position="176"/>
    </location>
</feature>
<dbReference type="PANTHER" id="PTHR19848:SF8">
    <property type="entry name" value="F-BOX AND WD REPEAT DOMAIN CONTAINING 7"/>
    <property type="match status" value="1"/>
</dbReference>
<feature type="compositionally biased region" description="Basic residues" evidence="5">
    <location>
        <begin position="137"/>
        <end position="146"/>
    </location>
</feature>
<feature type="repeat" description="WD" evidence="4">
    <location>
        <begin position="346"/>
        <end position="387"/>
    </location>
</feature>
<dbReference type="SMART" id="SM00320">
    <property type="entry name" value="WD40"/>
    <property type="match status" value="6"/>
</dbReference>
<evidence type="ECO:0000256" key="4">
    <source>
        <dbReference type="PROSITE-ProRule" id="PRU00221"/>
    </source>
</evidence>
<evidence type="ECO:0000259" key="6">
    <source>
        <dbReference type="PROSITE" id="PS50110"/>
    </source>
</evidence>
<dbReference type="SUPFAM" id="SSF52172">
    <property type="entry name" value="CheY-like"/>
    <property type="match status" value="1"/>
</dbReference>
<dbReference type="RefSeq" id="WP_265263915.1">
    <property type="nucleotide sequence ID" value="NZ_JAIHOM010000029.1"/>
</dbReference>
<dbReference type="InterPro" id="IPR015943">
    <property type="entry name" value="WD40/YVTN_repeat-like_dom_sf"/>
</dbReference>
<keyword evidence="8" id="KW-1185">Reference proteome</keyword>
<keyword evidence="1 4" id="KW-0853">WD repeat</keyword>
<dbReference type="PROSITE" id="PS50110">
    <property type="entry name" value="RESPONSE_REGULATORY"/>
    <property type="match status" value="1"/>
</dbReference>
<evidence type="ECO:0000256" key="3">
    <source>
        <dbReference type="PROSITE-ProRule" id="PRU00169"/>
    </source>
</evidence>
<comment type="caution">
    <text evidence="3">Lacks conserved residue(s) required for the propagation of feature annotation.</text>
</comment>
<evidence type="ECO:0000256" key="1">
    <source>
        <dbReference type="ARBA" id="ARBA00022574"/>
    </source>
</evidence>
<dbReference type="Pfam" id="PF00072">
    <property type="entry name" value="Response_reg"/>
    <property type="match status" value="1"/>
</dbReference>
<evidence type="ECO:0000256" key="5">
    <source>
        <dbReference type="SAM" id="MobiDB-lite"/>
    </source>
</evidence>
<dbReference type="InterPro" id="IPR001789">
    <property type="entry name" value="Sig_transdc_resp-reg_receiver"/>
</dbReference>
<evidence type="ECO:0000256" key="2">
    <source>
        <dbReference type="ARBA" id="ARBA00022737"/>
    </source>
</evidence>
<gene>
    <name evidence="7" type="ORF">K4A83_07805</name>
</gene>
<feature type="domain" description="Response regulatory" evidence="6">
    <location>
        <begin position="4"/>
        <end position="122"/>
    </location>
</feature>
<evidence type="ECO:0000313" key="8">
    <source>
        <dbReference type="Proteomes" id="UP001526426"/>
    </source>
</evidence>
<feature type="repeat" description="WD" evidence="4">
    <location>
        <begin position="262"/>
        <end position="303"/>
    </location>
</feature>
<dbReference type="Pfam" id="PF00400">
    <property type="entry name" value="WD40"/>
    <property type="match status" value="4"/>
</dbReference>
<dbReference type="EMBL" id="JAIHOM010000029">
    <property type="protein sequence ID" value="MCW6036176.1"/>
    <property type="molecule type" value="Genomic_DNA"/>
</dbReference>
<dbReference type="PROSITE" id="PS00678">
    <property type="entry name" value="WD_REPEATS_1"/>
    <property type="match status" value="2"/>
</dbReference>
<dbReference type="Proteomes" id="UP001526426">
    <property type="component" value="Unassembled WGS sequence"/>
</dbReference>
<feature type="compositionally biased region" description="Low complexity" evidence="5">
    <location>
        <begin position="123"/>
        <end position="134"/>
    </location>
</feature>
<dbReference type="PROSITE" id="PS50294">
    <property type="entry name" value="WD_REPEATS_REGION"/>
    <property type="match status" value="4"/>
</dbReference>
<feature type="repeat" description="WD" evidence="4">
    <location>
        <begin position="304"/>
        <end position="345"/>
    </location>
</feature>
<dbReference type="PROSITE" id="PS50082">
    <property type="entry name" value="WD_REPEATS_2"/>
    <property type="match status" value="4"/>
</dbReference>
<dbReference type="InterPro" id="IPR019775">
    <property type="entry name" value="WD40_repeat_CS"/>
</dbReference>
<dbReference type="SMART" id="SM00448">
    <property type="entry name" value="REC"/>
    <property type="match status" value="1"/>
</dbReference>